<protein>
    <submittedName>
        <fullName evidence="1">Uncharacterized protein</fullName>
    </submittedName>
</protein>
<gene>
    <name evidence="1" type="ORF">CCAM_LOCUS12922</name>
</gene>
<keyword evidence="2" id="KW-1185">Reference proteome</keyword>
<reference evidence="1 2" key="1">
    <citation type="submission" date="2018-04" db="EMBL/GenBank/DDBJ databases">
        <authorList>
            <person name="Vogel A."/>
        </authorList>
    </citation>
    <scope>NUCLEOTIDE SEQUENCE [LARGE SCALE GENOMIC DNA]</scope>
</reference>
<sequence>MLPMSTSQILLFRIFIPQLTEHLVSPRANTYVTCHVSYFLHFAARAKMVEDSKSELFLWSSIISPVQKHEWEPPPCGQGGF</sequence>
<name>A0A484L494_9ASTE</name>
<dbReference type="EMBL" id="OOIL02001001">
    <property type="protein sequence ID" value="VFQ71146.1"/>
    <property type="molecule type" value="Genomic_DNA"/>
</dbReference>
<dbReference type="Proteomes" id="UP000595140">
    <property type="component" value="Unassembled WGS sequence"/>
</dbReference>
<dbReference type="AlphaFoldDB" id="A0A484L494"/>
<organism evidence="1 2">
    <name type="scientific">Cuscuta campestris</name>
    <dbReference type="NCBI Taxonomy" id="132261"/>
    <lineage>
        <taxon>Eukaryota</taxon>
        <taxon>Viridiplantae</taxon>
        <taxon>Streptophyta</taxon>
        <taxon>Embryophyta</taxon>
        <taxon>Tracheophyta</taxon>
        <taxon>Spermatophyta</taxon>
        <taxon>Magnoliopsida</taxon>
        <taxon>eudicotyledons</taxon>
        <taxon>Gunneridae</taxon>
        <taxon>Pentapetalae</taxon>
        <taxon>asterids</taxon>
        <taxon>lamiids</taxon>
        <taxon>Solanales</taxon>
        <taxon>Convolvulaceae</taxon>
        <taxon>Cuscuteae</taxon>
        <taxon>Cuscuta</taxon>
        <taxon>Cuscuta subgen. Grammica</taxon>
        <taxon>Cuscuta sect. Cleistogrammica</taxon>
    </lineage>
</organism>
<accession>A0A484L494</accession>
<proteinExistence type="predicted"/>
<evidence type="ECO:0000313" key="2">
    <source>
        <dbReference type="Proteomes" id="UP000595140"/>
    </source>
</evidence>
<evidence type="ECO:0000313" key="1">
    <source>
        <dbReference type="EMBL" id="VFQ71146.1"/>
    </source>
</evidence>